<feature type="compositionally biased region" description="Basic residues" evidence="1">
    <location>
        <begin position="1"/>
        <end position="12"/>
    </location>
</feature>
<feature type="compositionally biased region" description="Basic and acidic residues" evidence="1">
    <location>
        <begin position="28"/>
        <end position="42"/>
    </location>
</feature>
<feature type="compositionally biased region" description="Low complexity" evidence="1">
    <location>
        <begin position="48"/>
        <end position="65"/>
    </location>
</feature>
<protein>
    <submittedName>
        <fullName evidence="2">Uncharacterized protein</fullName>
    </submittedName>
</protein>
<feature type="region of interest" description="Disordered" evidence="1">
    <location>
        <begin position="99"/>
        <end position="155"/>
    </location>
</feature>
<gene>
    <name evidence="2" type="ORF">ALC56_03347</name>
</gene>
<dbReference type="EMBL" id="KQ981382">
    <property type="protein sequence ID" value="KYN42209.1"/>
    <property type="molecule type" value="Genomic_DNA"/>
</dbReference>
<feature type="compositionally biased region" description="Basic residues" evidence="1">
    <location>
        <begin position="112"/>
        <end position="123"/>
    </location>
</feature>
<accession>A0A195FQK9</accession>
<feature type="compositionally biased region" description="Basic and acidic residues" evidence="1">
    <location>
        <begin position="124"/>
        <end position="145"/>
    </location>
</feature>
<dbReference type="AlphaFoldDB" id="A0A195FQK9"/>
<evidence type="ECO:0000256" key="1">
    <source>
        <dbReference type="SAM" id="MobiDB-lite"/>
    </source>
</evidence>
<organism evidence="2 3">
    <name type="scientific">Trachymyrmex septentrionalis</name>
    <dbReference type="NCBI Taxonomy" id="34720"/>
    <lineage>
        <taxon>Eukaryota</taxon>
        <taxon>Metazoa</taxon>
        <taxon>Ecdysozoa</taxon>
        <taxon>Arthropoda</taxon>
        <taxon>Hexapoda</taxon>
        <taxon>Insecta</taxon>
        <taxon>Pterygota</taxon>
        <taxon>Neoptera</taxon>
        <taxon>Endopterygota</taxon>
        <taxon>Hymenoptera</taxon>
        <taxon>Apocrita</taxon>
        <taxon>Aculeata</taxon>
        <taxon>Formicoidea</taxon>
        <taxon>Formicidae</taxon>
        <taxon>Myrmicinae</taxon>
        <taxon>Trachymyrmex</taxon>
    </lineage>
</organism>
<reference evidence="2 3" key="1">
    <citation type="submission" date="2016-03" db="EMBL/GenBank/DDBJ databases">
        <title>Trachymyrmex septentrionalis WGS genome.</title>
        <authorList>
            <person name="Nygaard S."/>
            <person name="Hu H."/>
            <person name="Boomsma J."/>
            <person name="Zhang G."/>
        </authorList>
    </citation>
    <scope>NUCLEOTIDE SEQUENCE [LARGE SCALE GENOMIC DNA]</scope>
    <source>
        <strain evidence="2">Tsep2-gDNA-1</strain>
        <tissue evidence="2">Whole body</tissue>
    </source>
</reference>
<sequence>MIGSRSLRKSSYARKQDATKAVGNKPLPMERKNNDSRGREIIGARIKGPSPSSGSRRSPRYPGSFRGEESQATPTHEIDPMINFQSRLNYAGRLSPIEEASPDSERAVCVVQKKKKEKEKKRRSHEDRERKREERKRENERDRRSASQSSLQPSNKRLFVLSRRGLCPRMRTRWCGDERVAARGAGVARIDAGHDCQEHVIRWPSFHAIPQIGHPRRWET</sequence>
<evidence type="ECO:0000313" key="2">
    <source>
        <dbReference type="EMBL" id="KYN42209.1"/>
    </source>
</evidence>
<feature type="region of interest" description="Disordered" evidence="1">
    <location>
        <begin position="1"/>
        <end position="81"/>
    </location>
</feature>
<proteinExistence type="predicted"/>
<keyword evidence="3" id="KW-1185">Reference proteome</keyword>
<feature type="compositionally biased region" description="Polar residues" evidence="1">
    <location>
        <begin position="146"/>
        <end position="155"/>
    </location>
</feature>
<name>A0A195FQK9_9HYME</name>
<evidence type="ECO:0000313" key="3">
    <source>
        <dbReference type="Proteomes" id="UP000078541"/>
    </source>
</evidence>
<dbReference type="Proteomes" id="UP000078541">
    <property type="component" value="Unassembled WGS sequence"/>
</dbReference>